<accession>A0A0C5JC23</accession>
<evidence type="ECO:0000256" key="2">
    <source>
        <dbReference type="ARBA" id="ARBA00022723"/>
    </source>
</evidence>
<keyword evidence="4" id="KW-0560">Oxidoreductase</keyword>
<dbReference type="HOGENOM" id="CLU_039125_1_0_4"/>
<evidence type="ECO:0000259" key="6">
    <source>
        <dbReference type="PROSITE" id="PS51184"/>
    </source>
</evidence>
<dbReference type="STRING" id="1565605.PG1C_03590"/>
<dbReference type="Pfam" id="PF08007">
    <property type="entry name" value="JmjC_2"/>
    <property type="match status" value="1"/>
</dbReference>
<evidence type="ECO:0000256" key="1">
    <source>
        <dbReference type="ARBA" id="ARBA00001954"/>
    </source>
</evidence>
<dbReference type="Proteomes" id="UP000061603">
    <property type="component" value="Chromosome"/>
</dbReference>
<feature type="domain" description="JmjC" evidence="6">
    <location>
        <begin position="96"/>
        <end position="222"/>
    </location>
</feature>
<dbReference type="EMBL" id="CP010554">
    <property type="protein sequence ID" value="AJP49385.1"/>
    <property type="molecule type" value="Genomic_DNA"/>
</dbReference>
<keyword evidence="5" id="KW-0408">Iron</keyword>
<keyword evidence="2" id="KW-0479">Metal-binding</keyword>
<dbReference type="Pfam" id="PF20514">
    <property type="entry name" value="WHD_ROXA"/>
    <property type="match status" value="1"/>
</dbReference>
<evidence type="ECO:0000313" key="8">
    <source>
        <dbReference type="Proteomes" id="UP000061603"/>
    </source>
</evidence>
<organism evidence="7 8">
    <name type="scientific">Rugosibacter aromaticivorans</name>
    <dbReference type="NCBI Taxonomy" id="1565605"/>
    <lineage>
        <taxon>Bacteria</taxon>
        <taxon>Pseudomonadati</taxon>
        <taxon>Pseudomonadota</taxon>
        <taxon>Betaproteobacteria</taxon>
        <taxon>Nitrosomonadales</taxon>
        <taxon>Sterolibacteriaceae</taxon>
        <taxon>Rugosibacter</taxon>
    </lineage>
</organism>
<sequence>MPELSTLLGSLTPERFLAEYWQKKPLLVRGAVPEIARLISRDDLFHLATDEDIESRLITRADGWQMHHGPFSLRQLKRAAPPWTVLVQNVNLAHAAGDALLRRFDFIPYARLDDLMVSYATDAGGVGPHFDNYDVFLIQGMGSRRWHIGKQKDKTLIDDLPIRIIKNFHPTQEWLLGPGDMLYLPPQWAHDGVAVGECMTFSVGFRAPTAQELGEQFLSFLQERLTLPGRYSDPDLKKPRHAAEIGAAMIDQVAAILSTIRWNRTTVRDFLGASLTEPKASVFFDPPSHPLTITRFAAATKRKGVVLAPASQLLFSGNQFYLNGEDWKIPAHVKPLIRELANRRTLQIARPSGVALAQHALDDAIGLLYEAYCDGFLWPAS</sequence>
<dbReference type="InterPro" id="IPR003347">
    <property type="entry name" value="JmjC_dom"/>
</dbReference>
<dbReference type="SMART" id="SM00558">
    <property type="entry name" value="JmjC"/>
    <property type="match status" value="1"/>
</dbReference>
<dbReference type="InterPro" id="IPR039994">
    <property type="entry name" value="NO66-like"/>
</dbReference>
<dbReference type="Gene3D" id="3.40.366.30">
    <property type="entry name" value="50S ribosomal protein L16 arginine hydroxylase, Chain A, Domain 2"/>
    <property type="match status" value="1"/>
</dbReference>
<dbReference type="PROSITE" id="PS51184">
    <property type="entry name" value="JMJC"/>
    <property type="match status" value="1"/>
</dbReference>
<keyword evidence="3" id="KW-0223">Dioxygenase</keyword>
<evidence type="ECO:0000256" key="3">
    <source>
        <dbReference type="ARBA" id="ARBA00022964"/>
    </source>
</evidence>
<dbReference type="SUPFAM" id="SSF51197">
    <property type="entry name" value="Clavaminate synthase-like"/>
    <property type="match status" value="1"/>
</dbReference>
<dbReference type="InterPro" id="IPR046799">
    <property type="entry name" value="ROXA-like_wH"/>
</dbReference>
<dbReference type="Gene3D" id="2.60.120.650">
    <property type="entry name" value="Cupin"/>
    <property type="match status" value="1"/>
</dbReference>
<evidence type="ECO:0000256" key="5">
    <source>
        <dbReference type="ARBA" id="ARBA00023004"/>
    </source>
</evidence>
<dbReference type="GO" id="GO:0046872">
    <property type="term" value="F:metal ion binding"/>
    <property type="evidence" value="ECO:0007669"/>
    <property type="project" value="UniProtKB-KW"/>
</dbReference>
<name>A0A0C5JC23_9PROT</name>
<dbReference type="PATRIC" id="fig|1565605.3.peg.759"/>
<dbReference type="KEGG" id="rbu:PG1C_03590"/>
<evidence type="ECO:0000313" key="7">
    <source>
        <dbReference type="EMBL" id="AJP49385.1"/>
    </source>
</evidence>
<dbReference type="GO" id="GO:0016706">
    <property type="term" value="F:2-oxoglutarate-dependent dioxygenase activity"/>
    <property type="evidence" value="ECO:0007669"/>
    <property type="project" value="TreeGrafter"/>
</dbReference>
<dbReference type="AlphaFoldDB" id="A0A0C5JC23"/>
<gene>
    <name evidence="7" type="ORF">PG1C_03590</name>
</gene>
<reference evidence="7 8" key="1">
    <citation type="journal article" date="2015" name="Genome Announc.">
        <title>Complete Genome Sequence of a Novel Bacterium within the Family Rhodocyclaceae That Degrades Polycyclic Aromatic Hydrocarbons.</title>
        <authorList>
            <person name="Singleton D.R."/>
            <person name="Dickey A.N."/>
            <person name="Scholl E.H."/>
            <person name="Wright F.A."/>
            <person name="Aitken M.D."/>
        </authorList>
    </citation>
    <scope>NUCLEOTIDE SEQUENCE [LARGE SCALE GENOMIC DNA]</scope>
    <source>
        <strain evidence="8">PG1-Ca6</strain>
    </source>
</reference>
<comment type="cofactor">
    <cofactor evidence="1">
        <name>Fe(2+)</name>
        <dbReference type="ChEBI" id="CHEBI:29033"/>
    </cofactor>
</comment>
<protein>
    <submittedName>
        <fullName evidence="7">Cupin</fullName>
    </submittedName>
</protein>
<dbReference type="PANTHER" id="PTHR13096:SF8">
    <property type="entry name" value="RIBOSOMAL OXYGENASE 1"/>
    <property type="match status" value="1"/>
</dbReference>
<keyword evidence="8" id="KW-1185">Reference proteome</keyword>
<proteinExistence type="predicted"/>
<dbReference type="PANTHER" id="PTHR13096">
    <property type="entry name" value="MINA53 MYC INDUCED NUCLEAR ANTIGEN"/>
    <property type="match status" value="1"/>
</dbReference>
<evidence type="ECO:0000256" key="4">
    <source>
        <dbReference type="ARBA" id="ARBA00023002"/>
    </source>
</evidence>